<dbReference type="RefSeq" id="XP_022285314.1">
    <property type="nucleotide sequence ID" value="XM_022429632.1"/>
</dbReference>
<keyword evidence="2" id="KW-1185">Reference proteome</keyword>
<gene>
    <name evidence="1" type="ORF">VFPPC_17964</name>
</gene>
<comment type="caution">
    <text evidence="1">The sequence shown here is derived from an EMBL/GenBank/DDBJ whole genome shotgun (WGS) entry which is preliminary data.</text>
</comment>
<evidence type="ECO:0000313" key="1">
    <source>
        <dbReference type="EMBL" id="OWT42843.1"/>
    </source>
</evidence>
<dbReference type="GeneID" id="33936852"/>
<accession>A0A219APY1</accession>
<dbReference type="KEGG" id="pchm:VFPPC_17964"/>
<sequence length="132" mass="15230">MYVSLRVMNLFSDILQGAHHTFITRPFLVYRNDLDVILPDQPGYSFQSTVSIAMRLYIKAQYPTQTIESPNAKAIYISYIRTIFKYAVSYAPHHCCDSTGCCCYPNGRTRPRSIAQCRLYLRRQLPSILLPN</sequence>
<dbReference type="Proteomes" id="UP000078397">
    <property type="component" value="Unassembled WGS sequence"/>
</dbReference>
<reference evidence="1 2" key="1">
    <citation type="journal article" date="2016" name="PLoS Pathog.">
        <title>Biosynthesis of antibiotic leucinostatins in bio-control fungus Purpureocillium lilacinum and their inhibition on phytophthora revealed by genome mining.</title>
        <authorList>
            <person name="Wang G."/>
            <person name="Liu Z."/>
            <person name="Lin R."/>
            <person name="Li E."/>
            <person name="Mao Z."/>
            <person name="Ling J."/>
            <person name="Yang Y."/>
            <person name="Yin W.B."/>
            <person name="Xie B."/>
        </authorList>
    </citation>
    <scope>NUCLEOTIDE SEQUENCE [LARGE SCALE GENOMIC DNA]</scope>
    <source>
        <strain evidence="1">170</strain>
    </source>
</reference>
<dbReference type="EMBL" id="LSBJ02000005">
    <property type="protein sequence ID" value="OWT42843.1"/>
    <property type="molecule type" value="Genomic_DNA"/>
</dbReference>
<proteinExistence type="predicted"/>
<evidence type="ECO:0000313" key="2">
    <source>
        <dbReference type="Proteomes" id="UP000078397"/>
    </source>
</evidence>
<name>A0A219APY1_METCM</name>
<dbReference type="AlphaFoldDB" id="A0A219APY1"/>
<organism evidence="1 2">
    <name type="scientific">Pochonia chlamydosporia 170</name>
    <dbReference type="NCBI Taxonomy" id="1380566"/>
    <lineage>
        <taxon>Eukaryota</taxon>
        <taxon>Fungi</taxon>
        <taxon>Dikarya</taxon>
        <taxon>Ascomycota</taxon>
        <taxon>Pezizomycotina</taxon>
        <taxon>Sordariomycetes</taxon>
        <taxon>Hypocreomycetidae</taxon>
        <taxon>Hypocreales</taxon>
        <taxon>Clavicipitaceae</taxon>
        <taxon>Pochonia</taxon>
    </lineage>
</organism>
<protein>
    <submittedName>
        <fullName evidence="1">Uncharacterized protein</fullName>
    </submittedName>
</protein>